<evidence type="ECO:0000256" key="2">
    <source>
        <dbReference type="RuleBase" id="RU366025"/>
    </source>
</evidence>
<dbReference type="CDD" id="cd02661">
    <property type="entry name" value="Peptidase_C19E"/>
    <property type="match status" value="1"/>
</dbReference>
<protein>
    <recommendedName>
        <fullName evidence="2">Ubiquitin carboxyl-terminal hydrolase</fullName>
        <ecNumber evidence="2">3.4.19.12</ecNumber>
    </recommendedName>
</protein>
<reference evidence="6" key="2">
    <citation type="submission" date="2025-08" db="UniProtKB">
        <authorList>
            <consortium name="RefSeq"/>
        </authorList>
    </citation>
    <scope>IDENTIFICATION</scope>
    <source>
        <tissue evidence="6">Etiolated seedlings</tissue>
    </source>
</reference>
<dbReference type="AlphaFoldDB" id="A0A1S2YP04"/>
<feature type="domain" description="USP" evidence="4">
    <location>
        <begin position="92"/>
        <end position="395"/>
    </location>
</feature>
<dbReference type="Pfam" id="PF00443">
    <property type="entry name" value="UCH"/>
    <property type="match status" value="1"/>
</dbReference>
<dbReference type="InterPro" id="IPR050164">
    <property type="entry name" value="Peptidase_C19"/>
</dbReference>
<dbReference type="PANTHER" id="PTHR24006">
    <property type="entry name" value="UBIQUITIN CARBOXYL-TERMINAL HYDROLASE"/>
    <property type="match status" value="1"/>
</dbReference>
<name>A0A1S2YP04_CICAR</name>
<dbReference type="eggNOG" id="KOG1865">
    <property type="taxonomic scope" value="Eukaryota"/>
</dbReference>
<dbReference type="GO" id="GO:0005829">
    <property type="term" value="C:cytosol"/>
    <property type="evidence" value="ECO:0007669"/>
    <property type="project" value="TreeGrafter"/>
</dbReference>
<feature type="compositionally biased region" description="Polar residues" evidence="3">
    <location>
        <begin position="905"/>
        <end position="914"/>
    </location>
</feature>
<keyword evidence="5" id="KW-1185">Reference proteome</keyword>
<dbReference type="PROSITE" id="PS50235">
    <property type="entry name" value="USP_3"/>
    <property type="match status" value="1"/>
</dbReference>
<dbReference type="InterPro" id="IPR001394">
    <property type="entry name" value="Peptidase_C19_UCH"/>
</dbReference>
<sequence>MAEGLLTETETPKQHDPFQRKIDFIPVKKPFKGFSNDFHIETLNPIKSEQRQIVSANGTSSGVSKKRDASEFSEYGLDPELSFGMTVRRIGAGLYNLGNTCFLNSVLQCLTYTEPLAAYLQSGKHKSSCHVSGFCALCAIQKHVSCALQSTGSILSPKDLVLNLRCISRNFGKSRQEDAHEYMVNLLESMHKCCLPSGVPSESPGAFERSLVHNIFGGRLRSQVKCQQCSYCSNKFDPFLDLSLEINADTLPKALANFTTPEWLDGGEKQYHCQRCKQKVKALKQLTIHKAPSVLTIHLKRFHALDPSKKITKHVRFGSALDLKPFVSGSYDGDVKYSLYGVLVHSGYSTRSGHYYCYVRTSNGMWYTLDDNRVNHVSEREVLNQQAYMLFYARDRKSIPPAPRKPVGIAKEENMKTNLIGNIHSSTSNKALKEYPNGHVENKLCGETSLTTETQKNLPNAGPSSVSCVKYDLVQQKNSDILAESLMHKSVSELPSKEHTQNNSSEELSVANSELECLSSLDHSGKDKIPGNQNCLAAPAAERPNLFNQDAILKEGVKKSPLVVPTLSNPQTFTAKQARDRTSQLQENDAPAEVDAVAAKDSSTKLSESTGLVGTSTSSVYAEACTLYCENAVVSQGLVLKGSSNRSSISSLNQKHVKKPRKKFLKYQLSGMRIRPLLCLMTYLGPAKKNHKKSKRCMLRLKYHSRKKLNKHANSSDVGPSTPGKAHLPPSVTSYSESKATMAGPIPDANIKSNDVSLMDDFAEHEFRKRIDQNCAVLATATQAEDISQCLTVNEFEAGQAYSSVQDDESDQMHNNVMRMLTRGLEETVVSRWDDIELPSSQPLVSKNDQIASIGYVGDEWDEEYDKGKRKKLRDSKQQRFGGPNIFQEIATEKSKLKRAKRNHSTSGNPPFRI</sequence>
<organism evidence="5 6">
    <name type="scientific">Cicer arietinum</name>
    <name type="common">Chickpea</name>
    <name type="synonym">Garbanzo</name>
    <dbReference type="NCBI Taxonomy" id="3827"/>
    <lineage>
        <taxon>Eukaryota</taxon>
        <taxon>Viridiplantae</taxon>
        <taxon>Streptophyta</taxon>
        <taxon>Embryophyta</taxon>
        <taxon>Tracheophyta</taxon>
        <taxon>Spermatophyta</taxon>
        <taxon>Magnoliopsida</taxon>
        <taxon>eudicotyledons</taxon>
        <taxon>Gunneridae</taxon>
        <taxon>Pentapetalae</taxon>
        <taxon>rosids</taxon>
        <taxon>fabids</taxon>
        <taxon>Fabales</taxon>
        <taxon>Fabaceae</taxon>
        <taxon>Papilionoideae</taxon>
        <taxon>50 kb inversion clade</taxon>
        <taxon>NPAAA clade</taxon>
        <taxon>Hologalegina</taxon>
        <taxon>IRL clade</taxon>
        <taxon>Cicereae</taxon>
        <taxon>Cicer</taxon>
    </lineage>
</organism>
<dbReference type="GO" id="GO:0004843">
    <property type="term" value="F:cysteine-type deubiquitinase activity"/>
    <property type="evidence" value="ECO:0007669"/>
    <property type="project" value="UniProtKB-UniRule"/>
</dbReference>
<evidence type="ECO:0000259" key="4">
    <source>
        <dbReference type="PROSITE" id="PS50235"/>
    </source>
</evidence>
<dbReference type="Proteomes" id="UP000087171">
    <property type="component" value="Chromosome Ca7"/>
</dbReference>
<evidence type="ECO:0000313" key="5">
    <source>
        <dbReference type="Proteomes" id="UP000087171"/>
    </source>
</evidence>
<comment type="function">
    <text evidence="2">Recognizes and hydrolyzes the peptide bond at the C-terminal Gly of ubiquitin. Involved in the processing of poly-ubiquitin precursors as well as that of ubiquitinated proteins.</text>
</comment>
<proteinExistence type="inferred from homology"/>
<dbReference type="PROSITE" id="PS00973">
    <property type="entry name" value="USP_2"/>
    <property type="match status" value="1"/>
</dbReference>
<feature type="region of interest" description="Disordered" evidence="3">
    <location>
        <begin position="869"/>
        <end position="888"/>
    </location>
</feature>
<dbReference type="InterPro" id="IPR038765">
    <property type="entry name" value="Papain-like_cys_pep_sf"/>
</dbReference>
<evidence type="ECO:0000256" key="3">
    <source>
        <dbReference type="SAM" id="MobiDB-lite"/>
    </source>
</evidence>
<dbReference type="PANTHER" id="PTHR24006:SF663">
    <property type="entry name" value="UBIQUITIN CARBOXYL-TERMINAL HYDROLASE 23"/>
    <property type="match status" value="1"/>
</dbReference>
<dbReference type="SUPFAM" id="SSF54001">
    <property type="entry name" value="Cysteine proteinases"/>
    <property type="match status" value="1"/>
</dbReference>
<keyword evidence="2" id="KW-0645">Protease</keyword>
<dbReference type="FunFam" id="3.90.70.10:FF:000078">
    <property type="entry name" value="Ubiquitin carboxyl-terminal hydrolase 23"/>
    <property type="match status" value="1"/>
</dbReference>
<dbReference type="KEGG" id="cam:101513962"/>
<feature type="region of interest" description="Disordered" evidence="3">
    <location>
        <begin position="709"/>
        <end position="740"/>
    </location>
</feature>
<dbReference type="GO" id="GO:0005634">
    <property type="term" value="C:nucleus"/>
    <property type="evidence" value="ECO:0007669"/>
    <property type="project" value="TreeGrafter"/>
</dbReference>
<comment type="catalytic activity">
    <reaction evidence="2">
        <text>Thiol-dependent hydrolysis of ester, thioester, amide, peptide and isopeptide bonds formed by the C-terminal Gly of ubiquitin (a 76-residue protein attached to proteins as an intracellular targeting signal).</text>
        <dbReference type="EC" id="3.4.19.12"/>
    </reaction>
</comment>
<comment type="similarity">
    <text evidence="1 2">Belongs to the peptidase C19 family.</text>
</comment>
<keyword evidence="2 6" id="KW-0378">Hydrolase</keyword>
<dbReference type="STRING" id="3827.A0A1S2YP04"/>
<dbReference type="GO" id="GO:0016579">
    <property type="term" value="P:protein deubiquitination"/>
    <property type="evidence" value="ECO:0007669"/>
    <property type="project" value="InterPro"/>
</dbReference>
<dbReference type="OrthoDB" id="420187at2759"/>
<dbReference type="EC" id="3.4.19.12" evidence="2"/>
<keyword evidence="2" id="KW-0833">Ubl conjugation pathway</keyword>
<dbReference type="InterPro" id="IPR018200">
    <property type="entry name" value="USP_CS"/>
</dbReference>
<evidence type="ECO:0000313" key="6">
    <source>
        <dbReference type="RefSeq" id="XP_004507732.1"/>
    </source>
</evidence>
<evidence type="ECO:0000256" key="1">
    <source>
        <dbReference type="ARBA" id="ARBA00009085"/>
    </source>
</evidence>
<dbReference type="GO" id="GO:0006508">
    <property type="term" value="P:proteolysis"/>
    <property type="evidence" value="ECO:0007669"/>
    <property type="project" value="UniProtKB-KW"/>
</dbReference>
<dbReference type="PaxDb" id="3827-XP_004507732.1"/>
<dbReference type="GeneID" id="101513962"/>
<dbReference type="RefSeq" id="XP_004507732.1">
    <property type="nucleotide sequence ID" value="XM_004507675.3"/>
</dbReference>
<accession>A0A1S2YP04</accession>
<dbReference type="PROSITE" id="PS00972">
    <property type="entry name" value="USP_1"/>
    <property type="match status" value="1"/>
</dbReference>
<dbReference type="Gene3D" id="3.90.70.10">
    <property type="entry name" value="Cysteine proteinases"/>
    <property type="match status" value="1"/>
</dbReference>
<gene>
    <name evidence="6" type="primary">LOC101513962</name>
</gene>
<keyword evidence="2" id="KW-0788">Thiol protease</keyword>
<feature type="region of interest" description="Disordered" evidence="3">
    <location>
        <begin position="893"/>
        <end position="914"/>
    </location>
</feature>
<dbReference type="InterPro" id="IPR028889">
    <property type="entry name" value="USP"/>
</dbReference>
<reference evidence="5" key="1">
    <citation type="journal article" date="2013" name="Nat. Biotechnol.">
        <title>Draft genome sequence of chickpea (Cicer arietinum) provides a resource for trait improvement.</title>
        <authorList>
            <person name="Varshney R.K."/>
            <person name="Song C."/>
            <person name="Saxena R.K."/>
            <person name="Azam S."/>
            <person name="Yu S."/>
            <person name="Sharpe A.G."/>
            <person name="Cannon S."/>
            <person name="Baek J."/>
            <person name="Rosen B.D."/>
            <person name="Tar'an B."/>
            <person name="Millan T."/>
            <person name="Zhang X."/>
            <person name="Ramsay L.D."/>
            <person name="Iwata A."/>
            <person name="Wang Y."/>
            <person name="Nelson W."/>
            <person name="Farmer A.D."/>
            <person name="Gaur P.M."/>
            <person name="Soderlund C."/>
            <person name="Penmetsa R.V."/>
            <person name="Xu C."/>
            <person name="Bharti A.K."/>
            <person name="He W."/>
            <person name="Winter P."/>
            <person name="Zhao S."/>
            <person name="Hane J.K."/>
            <person name="Carrasquilla-Garcia N."/>
            <person name="Condie J.A."/>
            <person name="Upadhyaya H.D."/>
            <person name="Luo M.C."/>
            <person name="Thudi M."/>
            <person name="Gowda C.L."/>
            <person name="Singh N.P."/>
            <person name="Lichtenzveig J."/>
            <person name="Gali K.K."/>
            <person name="Rubio J."/>
            <person name="Nadarajan N."/>
            <person name="Dolezel J."/>
            <person name="Bansal K.C."/>
            <person name="Xu X."/>
            <person name="Edwards D."/>
            <person name="Zhang G."/>
            <person name="Kahl G."/>
            <person name="Gil J."/>
            <person name="Singh K.B."/>
            <person name="Datta S.K."/>
            <person name="Jackson S.A."/>
            <person name="Wang J."/>
            <person name="Cook D.R."/>
        </authorList>
    </citation>
    <scope>NUCLEOTIDE SEQUENCE [LARGE SCALE GENOMIC DNA]</scope>
    <source>
        <strain evidence="5">cv. CDC Frontier</strain>
    </source>
</reference>